<dbReference type="EMBL" id="AYYV01000016">
    <property type="protein sequence ID" value="KRM53556.1"/>
    <property type="molecule type" value="Genomic_DNA"/>
</dbReference>
<dbReference type="SUPFAM" id="SSF52266">
    <property type="entry name" value="SGNH hydrolase"/>
    <property type="match status" value="1"/>
</dbReference>
<evidence type="ECO:0000313" key="1">
    <source>
        <dbReference type="EMBL" id="KRM53556.1"/>
    </source>
</evidence>
<evidence type="ECO:0000313" key="2">
    <source>
        <dbReference type="Proteomes" id="UP000051164"/>
    </source>
</evidence>
<dbReference type="Gene3D" id="3.40.50.1110">
    <property type="entry name" value="SGNH hydrolase"/>
    <property type="match status" value="1"/>
</dbReference>
<reference evidence="1 2" key="1">
    <citation type="journal article" date="2015" name="Genome Announc.">
        <title>Expanding the biotechnology potential of lactobacilli through comparative genomics of 213 strains and associated genera.</title>
        <authorList>
            <person name="Sun Z."/>
            <person name="Harris H.M."/>
            <person name="McCann A."/>
            <person name="Guo C."/>
            <person name="Argimon S."/>
            <person name="Zhang W."/>
            <person name="Yang X."/>
            <person name="Jeffery I.B."/>
            <person name="Cooney J.C."/>
            <person name="Kagawa T.F."/>
            <person name="Liu W."/>
            <person name="Song Y."/>
            <person name="Salvetti E."/>
            <person name="Wrobel A."/>
            <person name="Rasinkangas P."/>
            <person name="Parkhill J."/>
            <person name="Rea M.C."/>
            <person name="O'Sullivan O."/>
            <person name="Ritari J."/>
            <person name="Douillard F.P."/>
            <person name="Paul Ross R."/>
            <person name="Yang R."/>
            <person name="Briner A.E."/>
            <person name="Felis G.E."/>
            <person name="de Vos W.M."/>
            <person name="Barrangou R."/>
            <person name="Klaenhammer T.R."/>
            <person name="Caufield P.W."/>
            <person name="Cui Y."/>
            <person name="Zhang H."/>
            <person name="O'Toole P.W."/>
        </authorList>
    </citation>
    <scope>NUCLEOTIDE SEQUENCE [LARGE SCALE GENOMIC DNA]</scope>
    <source>
        <strain evidence="1 2">DSM 20587</strain>
    </source>
</reference>
<proteinExistence type="predicted"/>
<dbReference type="InterPro" id="IPR036514">
    <property type="entry name" value="SGNH_hydro_sf"/>
</dbReference>
<gene>
    <name evidence="1" type="ORF">FC95_GL000789</name>
</gene>
<name>A0A8E1V1E1_LENKE</name>
<protein>
    <submittedName>
        <fullName evidence="1">Lysophospholipase</fullName>
    </submittedName>
</protein>
<accession>A0A8E1V1E1</accession>
<comment type="caution">
    <text evidence="1">The sequence shown here is derived from an EMBL/GenBank/DDBJ whole genome shotgun (WGS) entry which is preliminary data.</text>
</comment>
<dbReference type="Proteomes" id="UP000051164">
    <property type="component" value="Unassembled WGS sequence"/>
</dbReference>
<organism evidence="1 2">
    <name type="scientific">Lentilactobacillus kefiri DSM 20587 = JCM 5818</name>
    <dbReference type="NCBI Taxonomy" id="1423764"/>
    <lineage>
        <taxon>Bacteria</taxon>
        <taxon>Bacillati</taxon>
        <taxon>Bacillota</taxon>
        <taxon>Bacilli</taxon>
        <taxon>Lactobacillales</taxon>
        <taxon>Lactobacillaceae</taxon>
        <taxon>Lentilactobacillus</taxon>
    </lineage>
</organism>
<dbReference type="AlphaFoldDB" id="A0A8E1V1E1"/>
<sequence length="233" mass="25911">MEETNLTENILNGKSLYAFGTSIVNGHLANTSFVEDICQANNMKYQKFCINGAAARVTDPNNIVDQITNAPEKTPDFVVFDSIANDAYAEVVDDPEKLGKITYGYQDDLDSKTYCGALETICKMLETKYQGAKLLYVATHKTPARDLRVQNVMHDISLKIVHKWSIKVADLYTEGNFNGFLPQYQHDYSYDQVDQNGGNHSVGGTGTHPNADGYRLFYDPMITQALISLASKS</sequence>